<reference evidence="2 3" key="1">
    <citation type="submission" date="2019-10" db="EMBL/GenBank/DDBJ databases">
        <title>Comparative genomic analysis of antimicrobial resistant Escherichia coli of diverse origin.</title>
        <authorList>
            <person name="Ghatak S."/>
            <person name="Milton A.P."/>
            <person name="Rhetso K."/>
            <person name="Purkait D."/>
            <person name="Das S."/>
            <person name="Puro K.-U."/>
            <person name="Shakuntala I."/>
            <person name="Sen A."/>
            <person name="Sanjukta R."/>
            <person name="Priya G.B."/>
            <person name="Mawlong M."/>
            <person name="Lyngdoh V."/>
            <person name="Rynghang J."/>
            <person name="Mawphlang B.L."/>
        </authorList>
    </citation>
    <scope>NUCLEOTIDE SEQUENCE [LARGE SCALE GENOMIC DNA]</scope>
    <source>
        <strain evidence="2 3">SE161</strain>
    </source>
</reference>
<feature type="transmembrane region" description="Helical" evidence="1">
    <location>
        <begin position="29"/>
        <end position="50"/>
    </location>
</feature>
<dbReference type="EMBL" id="WCEW01000054">
    <property type="protein sequence ID" value="MTE92086.1"/>
    <property type="molecule type" value="Genomic_DNA"/>
</dbReference>
<comment type="caution">
    <text evidence="2">The sequence shown here is derived from an EMBL/GenBank/DDBJ whole genome shotgun (WGS) entry which is preliminary data.</text>
</comment>
<keyword evidence="1" id="KW-0472">Membrane</keyword>
<organism evidence="2 3">
    <name type="scientific">Escherichia coli</name>
    <dbReference type="NCBI Taxonomy" id="562"/>
    <lineage>
        <taxon>Bacteria</taxon>
        <taxon>Pseudomonadati</taxon>
        <taxon>Pseudomonadota</taxon>
        <taxon>Gammaproteobacteria</taxon>
        <taxon>Enterobacterales</taxon>
        <taxon>Enterobacteriaceae</taxon>
        <taxon>Escherichia</taxon>
    </lineage>
</organism>
<feature type="non-terminal residue" evidence="2">
    <location>
        <position position="56"/>
    </location>
</feature>
<name>A0A6L6IAN2_ECOLX</name>
<protein>
    <submittedName>
        <fullName evidence="2">EamA family transporter</fullName>
    </submittedName>
</protein>
<proteinExistence type="predicted"/>
<sequence length="56" mass="5989">MAWPAAVLPCFISRFLYRPLSVYRLPGGVAATVGAVQPLMVVFISAALLGSPIRLM</sequence>
<evidence type="ECO:0000256" key="1">
    <source>
        <dbReference type="SAM" id="Phobius"/>
    </source>
</evidence>
<accession>A0A6L6IAN2</accession>
<evidence type="ECO:0000313" key="3">
    <source>
        <dbReference type="Proteomes" id="UP000486847"/>
    </source>
</evidence>
<keyword evidence="1" id="KW-0812">Transmembrane</keyword>
<dbReference type="AlphaFoldDB" id="A0A6L6IAN2"/>
<keyword evidence="1" id="KW-1133">Transmembrane helix</keyword>
<gene>
    <name evidence="2" type="ORF">F9B07_25485</name>
</gene>
<evidence type="ECO:0000313" key="2">
    <source>
        <dbReference type="EMBL" id="MTE92086.1"/>
    </source>
</evidence>
<dbReference type="Proteomes" id="UP000486847">
    <property type="component" value="Unassembled WGS sequence"/>
</dbReference>